<feature type="compositionally biased region" description="Polar residues" evidence="1">
    <location>
        <begin position="44"/>
        <end position="56"/>
    </location>
</feature>
<dbReference type="GeneTree" id="ENSGT01130000279024"/>
<organism evidence="2 3">
    <name type="scientific">Mus spicilegus</name>
    <name type="common">Mound-building mouse</name>
    <dbReference type="NCBI Taxonomy" id="10103"/>
    <lineage>
        <taxon>Eukaryota</taxon>
        <taxon>Metazoa</taxon>
        <taxon>Chordata</taxon>
        <taxon>Craniata</taxon>
        <taxon>Vertebrata</taxon>
        <taxon>Euteleostomi</taxon>
        <taxon>Mammalia</taxon>
        <taxon>Eutheria</taxon>
        <taxon>Euarchontoglires</taxon>
        <taxon>Glires</taxon>
        <taxon>Rodentia</taxon>
        <taxon>Myomorpha</taxon>
        <taxon>Muroidea</taxon>
        <taxon>Muridae</taxon>
        <taxon>Murinae</taxon>
        <taxon>Mus</taxon>
        <taxon>Mus</taxon>
    </lineage>
</organism>
<proteinExistence type="predicted"/>
<dbReference type="InterPro" id="IPR040433">
    <property type="entry name" value="Spermatid_TP"/>
</dbReference>
<sequence>MVKATRKSPDPTTDVESSTSSAKSKKAKTLHQPQTRTAGKKSRQFSSKSSGKVQKTTNKDKKTLPWIPKRKTSEKTTPPTKKTLKAKGKALFDLETHSKVWYLSIVKLCRLSMYYTVL</sequence>
<keyword evidence="3" id="KW-1185">Reference proteome</keyword>
<feature type="region of interest" description="Disordered" evidence="1">
    <location>
        <begin position="1"/>
        <end position="82"/>
    </location>
</feature>
<evidence type="ECO:0000256" key="1">
    <source>
        <dbReference type="SAM" id="MobiDB-lite"/>
    </source>
</evidence>
<dbReference type="PANTHER" id="PTHR37876:SF1">
    <property type="entry name" value="SERINE_ARGININE REPETITIVE MATRIX PROTEIN 4-LIKE-RELATED"/>
    <property type="match status" value="1"/>
</dbReference>
<name>A0A8C6MQI6_MUSSI</name>
<evidence type="ECO:0000313" key="2">
    <source>
        <dbReference type="Ensembl" id="ENSMSIP00000005293.1"/>
    </source>
</evidence>
<accession>A0A8C6MQI6</accession>
<dbReference type="PANTHER" id="PTHR37876">
    <property type="entry name" value="PROTEIN GAR2-LIKE"/>
    <property type="match status" value="1"/>
</dbReference>
<evidence type="ECO:0000313" key="3">
    <source>
        <dbReference type="Proteomes" id="UP000694415"/>
    </source>
</evidence>
<dbReference type="AlphaFoldDB" id="A0A8C6MQI6"/>
<reference evidence="2" key="1">
    <citation type="submission" date="2025-08" db="UniProtKB">
        <authorList>
            <consortium name="Ensembl"/>
        </authorList>
    </citation>
    <scope>IDENTIFICATION</scope>
</reference>
<dbReference type="Ensembl" id="ENSMSIT00000006692.1">
    <property type="protein sequence ID" value="ENSMSIP00000005293.1"/>
    <property type="gene ID" value="ENSMSIG00000004805.1"/>
</dbReference>
<dbReference type="Proteomes" id="UP000694415">
    <property type="component" value="Unplaced"/>
</dbReference>
<reference evidence="2" key="2">
    <citation type="submission" date="2025-09" db="UniProtKB">
        <authorList>
            <consortium name="Ensembl"/>
        </authorList>
    </citation>
    <scope>IDENTIFICATION</scope>
</reference>
<protein>
    <submittedName>
        <fullName evidence="2">Uncharacterized protein</fullName>
    </submittedName>
</protein>